<dbReference type="InterPro" id="IPR017969">
    <property type="entry name" value="Heavy-metal-associated_CS"/>
</dbReference>
<keyword evidence="4" id="KW-1185">Reference proteome</keyword>
<reference evidence="3 4" key="1">
    <citation type="submission" date="2018-06" db="EMBL/GenBank/DDBJ databases">
        <title>Nitrincola tibetense sp. nov., isolated from Lake XuguoCo on Tibetan Plateau.</title>
        <authorList>
            <person name="Xing P."/>
        </authorList>
    </citation>
    <scope>NUCLEOTIDE SEQUENCE [LARGE SCALE GENOMIC DNA]</scope>
    <source>
        <strain evidence="4">xg18</strain>
    </source>
</reference>
<dbReference type="Proteomes" id="UP000250744">
    <property type="component" value="Unassembled WGS sequence"/>
</dbReference>
<comment type="caution">
    <text evidence="3">The sequence shown here is derived from an EMBL/GenBank/DDBJ whole genome shotgun (WGS) entry which is preliminary data.</text>
</comment>
<dbReference type="AlphaFoldDB" id="A0A364NKP0"/>
<protein>
    <recommendedName>
        <fullName evidence="2">HMA domain-containing protein</fullName>
    </recommendedName>
</protein>
<accession>A0A364NKP0</accession>
<sequence>MATIQLALLGLTCGGCVKKVKEALEQVDGVETVLVELDSAEINGTASTEDLIEAIEMSGFEAQIK</sequence>
<dbReference type="GO" id="GO:0046872">
    <property type="term" value="F:metal ion binding"/>
    <property type="evidence" value="ECO:0007669"/>
    <property type="project" value="UniProtKB-KW"/>
</dbReference>
<dbReference type="OrthoDB" id="9814359at2"/>
<dbReference type="InterPro" id="IPR006121">
    <property type="entry name" value="HMA_dom"/>
</dbReference>
<dbReference type="EMBL" id="QKRX01000008">
    <property type="protein sequence ID" value="RAU17699.1"/>
    <property type="molecule type" value="Genomic_DNA"/>
</dbReference>
<keyword evidence="1" id="KW-0479">Metal-binding</keyword>
<feature type="domain" description="HMA" evidence="2">
    <location>
        <begin position="2"/>
        <end position="63"/>
    </location>
</feature>
<dbReference type="Gene3D" id="3.30.70.100">
    <property type="match status" value="1"/>
</dbReference>
<evidence type="ECO:0000313" key="4">
    <source>
        <dbReference type="Proteomes" id="UP000250744"/>
    </source>
</evidence>
<name>A0A364NKP0_9GAMM</name>
<dbReference type="SUPFAM" id="SSF55008">
    <property type="entry name" value="HMA, heavy metal-associated domain"/>
    <property type="match status" value="1"/>
</dbReference>
<evidence type="ECO:0000259" key="2">
    <source>
        <dbReference type="PROSITE" id="PS50846"/>
    </source>
</evidence>
<dbReference type="InterPro" id="IPR036163">
    <property type="entry name" value="HMA_dom_sf"/>
</dbReference>
<dbReference type="RefSeq" id="WP_112159547.1">
    <property type="nucleotide sequence ID" value="NZ_QKRX01000008.1"/>
</dbReference>
<evidence type="ECO:0000313" key="3">
    <source>
        <dbReference type="EMBL" id="RAU17699.1"/>
    </source>
</evidence>
<dbReference type="Pfam" id="PF00403">
    <property type="entry name" value="HMA"/>
    <property type="match status" value="1"/>
</dbReference>
<evidence type="ECO:0000256" key="1">
    <source>
        <dbReference type="ARBA" id="ARBA00022723"/>
    </source>
</evidence>
<organism evidence="3 4">
    <name type="scientific">Nitrincola tibetensis</name>
    <dbReference type="NCBI Taxonomy" id="2219697"/>
    <lineage>
        <taxon>Bacteria</taxon>
        <taxon>Pseudomonadati</taxon>
        <taxon>Pseudomonadota</taxon>
        <taxon>Gammaproteobacteria</taxon>
        <taxon>Oceanospirillales</taxon>
        <taxon>Oceanospirillaceae</taxon>
        <taxon>Nitrincola</taxon>
    </lineage>
</organism>
<gene>
    <name evidence="3" type="ORF">DN062_11925</name>
</gene>
<dbReference type="PROSITE" id="PS01047">
    <property type="entry name" value="HMA_1"/>
    <property type="match status" value="1"/>
</dbReference>
<dbReference type="PROSITE" id="PS50846">
    <property type="entry name" value="HMA_2"/>
    <property type="match status" value="1"/>
</dbReference>
<proteinExistence type="predicted"/>
<dbReference type="CDD" id="cd00371">
    <property type="entry name" value="HMA"/>
    <property type="match status" value="1"/>
</dbReference>